<name>A0A210PZT2_MIZYE</name>
<evidence type="ECO:0000259" key="2">
    <source>
        <dbReference type="Pfam" id="PF01841"/>
    </source>
</evidence>
<dbReference type="SUPFAM" id="SSF54001">
    <property type="entry name" value="Cysteine proteinases"/>
    <property type="match status" value="1"/>
</dbReference>
<feature type="region of interest" description="Disordered" evidence="1">
    <location>
        <begin position="789"/>
        <end position="824"/>
    </location>
</feature>
<feature type="compositionally biased region" description="Acidic residues" evidence="1">
    <location>
        <begin position="161"/>
        <end position="170"/>
    </location>
</feature>
<feature type="compositionally biased region" description="Basic and acidic residues" evidence="1">
    <location>
        <begin position="471"/>
        <end position="482"/>
    </location>
</feature>
<feature type="compositionally biased region" description="Basic residues" evidence="1">
    <location>
        <begin position="177"/>
        <end position="192"/>
    </location>
</feature>
<evidence type="ECO:0000313" key="4">
    <source>
        <dbReference type="Proteomes" id="UP000242188"/>
    </source>
</evidence>
<feature type="domain" description="Transglutaminase-like" evidence="2">
    <location>
        <begin position="909"/>
        <end position="1020"/>
    </location>
</feature>
<feature type="compositionally biased region" description="Polar residues" evidence="1">
    <location>
        <begin position="257"/>
        <end position="277"/>
    </location>
</feature>
<feature type="region of interest" description="Disordered" evidence="1">
    <location>
        <begin position="1"/>
        <end position="117"/>
    </location>
</feature>
<feature type="region of interest" description="Disordered" evidence="1">
    <location>
        <begin position="145"/>
        <end position="277"/>
    </location>
</feature>
<feature type="region of interest" description="Disordered" evidence="1">
    <location>
        <begin position="471"/>
        <end position="524"/>
    </location>
</feature>
<evidence type="ECO:0000256" key="1">
    <source>
        <dbReference type="SAM" id="MobiDB-lite"/>
    </source>
</evidence>
<dbReference type="Proteomes" id="UP000242188">
    <property type="component" value="Unassembled WGS sequence"/>
</dbReference>
<comment type="caution">
    <text evidence="3">The sequence shown here is derived from an EMBL/GenBank/DDBJ whole genome shotgun (WGS) entry which is preliminary data.</text>
</comment>
<protein>
    <submittedName>
        <fullName evidence="3">Kyphoscoliosis peptidase</fullName>
    </submittedName>
</protein>
<feature type="region of interest" description="Disordered" evidence="1">
    <location>
        <begin position="550"/>
        <end position="575"/>
    </location>
</feature>
<feature type="compositionally biased region" description="Polar residues" evidence="1">
    <location>
        <begin position="1"/>
        <end position="14"/>
    </location>
</feature>
<feature type="compositionally biased region" description="Basic and acidic residues" evidence="1">
    <location>
        <begin position="238"/>
        <end position="256"/>
    </location>
</feature>
<sequence>MGSGFSSACSSNRSVVIANSVRKVRDRGSEPSLRAVPDQHLPSVPGKLRPCISRDSGIVENEIPHGQSTDCSRSNSDRNIRDDGEESNDSNETVYSDQNTVHKSRPHSCRLGDRRKTHKLKESGDSFVAEDRLVRYLRATRSLGTEGDFDENVPSSRMGDDEIEDDDDSFYGDCNHNRKQYSRNSHKRKSSSRLRSDRSVSKRSTATGSDEDSDSDSENYSDSDFWTIPDETGMPINKSDDRNRKGWVTHDDRKSYDNYSSSGSMTPTPRSSQSQTLDYYRIVSDSYKRYGANLHKKASERSISSIILMPVADMHIPTNTEWYTEPSNSLPTHLQRRMDDLVEAFLDALQDRHEHGALSQSEYEVIMRNLRHQLVDFVFTCISNDITPRIEIQANTQQLFSDSDASGNSPWTVEIQLKPADEEILQTSEKQLACKLVQKGSQITRDDISILLGDHLRTIEQLQHVRDSGRLHQADGIEDKHRLTSAPSPRKGSASMSSKRKKVPNSAPNKSSRSGKVRLGGSNSVLTNCLRPQAKDEDLPGRVQVCTVSGGLSNEEDSDSTIENLSDSEKKRSIRKSASLDERRLRLSKHFDQALDEKELSQSVSRQIWDKWRTLSDEEFSLLISESRDCFIQTYGQYLEEPSKVQTQRTLSTKPPQHPIKTSTSASPTNQRSLDSRSSEGCIDIANELQLLDKTFVRNVQEQLANDAISEQSLEALVLEHMRKTSVIRVQAITVGPAPLTRTRSLNDAVEGYRSQNTSAGSTISRRSEPDFRKYTLSSPEYEDLWGSNDKLNNNRVSSARRNAPRAVTSRRRSGQTQVHGLSHMEPLSEGVEENTMPKVEEIEGKLSVKSRPDSGIAVSMSSGSYSSYSSSEVAKETDDIDEACITESSEMRDRLGKVNADLHNDIKSLAAAITKGMTSQQHKAHALYYWLTNLGIAKYARSNKGKNTPSGKLKQLVDKKISYAQLYIDLCKATGVKCEKIDGYVKNKDFLPGNTVQTSKCQHTWNAIYLDGQYRFVDPAYGARREKFFMDHYFLTSPDEFILSHFPKDKKWHLMNNPISLEVFEETVKTWPAMFHFNIRPLNMKAVIRTYDGKLSITVLLQNVAVIPQLDYSGPGPEIDSDSLVDCIDEEIRDNENAETFHISLPREGNYYFTLLGHVLEDEVDVPVFQYRIEYKDELL</sequence>
<dbReference type="OrthoDB" id="6129702at2759"/>
<dbReference type="InterPro" id="IPR002931">
    <property type="entry name" value="Transglutaminase-like"/>
</dbReference>
<feature type="compositionally biased region" description="Acidic residues" evidence="1">
    <location>
        <begin position="209"/>
        <end position="221"/>
    </location>
</feature>
<dbReference type="PANTHER" id="PTHR47020:SF1">
    <property type="entry name" value="HILLARIN"/>
    <property type="match status" value="1"/>
</dbReference>
<reference evidence="3 4" key="1">
    <citation type="journal article" date="2017" name="Nat. Ecol. Evol.">
        <title>Scallop genome provides insights into evolution of bilaterian karyotype and development.</title>
        <authorList>
            <person name="Wang S."/>
            <person name="Zhang J."/>
            <person name="Jiao W."/>
            <person name="Li J."/>
            <person name="Xun X."/>
            <person name="Sun Y."/>
            <person name="Guo X."/>
            <person name="Huan P."/>
            <person name="Dong B."/>
            <person name="Zhang L."/>
            <person name="Hu X."/>
            <person name="Sun X."/>
            <person name="Wang J."/>
            <person name="Zhao C."/>
            <person name="Wang Y."/>
            <person name="Wang D."/>
            <person name="Huang X."/>
            <person name="Wang R."/>
            <person name="Lv J."/>
            <person name="Li Y."/>
            <person name="Zhang Z."/>
            <person name="Liu B."/>
            <person name="Lu W."/>
            <person name="Hui Y."/>
            <person name="Liang J."/>
            <person name="Zhou Z."/>
            <person name="Hou R."/>
            <person name="Li X."/>
            <person name="Liu Y."/>
            <person name="Li H."/>
            <person name="Ning X."/>
            <person name="Lin Y."/>
            <person name="Zhao L."/>
            <person name="Xing Q."/>
            <person name="Dou J."/>
            <person name="Li Y."/>
            <person name="Mao J."/>
            <person name="Guo H."/>
            <person name="Dou H."/>
            <person name="Li T."/>
            <person name="Mu C."/>
            <person name="Jiang W."/>
            <person name="Fu Q."/>
            <person name="Fu X."/>
            <person name="Miao Y."/>
            <person name="Liu J."/>
            <person name="Yu Q."/>
            <person name="Li R."/>
            <person name="Liao H."/>
            <person name="Li X."/>
            <person name="Kong Y."/>
            <person name="Jiang Z."/>
            <person name="Chourrout D."/>
            <person name="Li R."/>
            <person name="Bao Z."/>
        </authorList>
    </citation>
    <scope>NUCLEOTIDE SEQUENCE [LARGE SCALE GENOMIC DNA]</scope>
    <source>
        <strain evidence="3 4">PY_sf001</strain>
    </source>
</reference>
<feature type="compositionally biased region" description="Low complexity" evidence="1">
    <location>
        <begin position="794"/>
        <end position="808"/>
    </location>
</feature>
<proteinExistence type="predicted"/>
<dbReference type="PANTHER" id="PTHR47020">
    <property type="entry name" value="HILLARIN"/>
    <property type="match status" value="1"/>
</dbReference>
<dbReference type="Pfam" id="PF01841">
    <property type="entry name" value="Transglut_core"/>
    <property type="match status" value="1"/>
</dbReference>
<evidence type="ECO:0000313" key="3">
    <source>
        <dbReference type="EMBL" id="OWF41985.1"/>
    </source>
</evidence>
<keyword evidence="4" id="KW-1185">Reference proteome</keyword>
<feature type="compositionally biased region" description="Polar residues" evidence="1">
    <location>
        <begin position="644"/>
        <end position="673"/>
    </location>
</feature>
<dbReference type="InterPro" id="IPR053041">
    <property type="entry name" value="Transglut-like_Superfamily_Mod"/>
</dbReference>
<feature type="compositionally biased region" description="Polar residues" evidence="1">
    <location>
        <begin position="90"/>
        <end position="101"/>
    </location>
</feature>
<accession>A0A210PZT2</accession>
<dbReference type="Gene3D" id="3.10.620.30">
    <property type="match status" value="1"/>
</dbReference>
<dbReference type="EMBL" id="NEDP02005326">
    <property type="protein sequence ID" value="OWF41985.1"/>
    <property type="molecule type" value="Genomic_DNA"/>
</dbReference>
<organism evidence="3 4">
    <name type="scientific">Mizuhopecten yessoensis</name>
    <name type="common">Japanese scallop</name>
    <name type="synonym">Patinopecten yessoensis</name>
    <dbReference type="NCBI Taxonomy" id="6573"/>
    <lineage>
        <taxon>Eukaryota</taxon>
        <taxon>Metazoa</taxon>
        <taxon>Spiralia</taxon>
        <taxon>Lophotrochozoa</taxon>
        <taxon>Mollusca</taxon>
        <taxon>Bivalvia</taxon>
        <taxon>Autobranchia</taxon>
        <taxon>Pteriomorphia</taxon>
        <taxon>Pectinida</taxon>
        <taxon>Pectinoidea</taxon>
        <taxon>Pectinidae</taxon>
        <taxon>Mizuhopecten</taxon>
    </lineage>
</organism>
<dbReference type="AlphaFoldDB" id="A0A210PZT2"/>
<dbReference type="InterPro" id="IPR038765">
    <property type="entry name" value="Papain-like_cys_pep_sf"/>
</dbReference>
<gene>
    <name evidence="3" type="ORF">KP79_PYT11022</name>
</gene>
<feature type="region of interest" description="Disordered" evidence="1">
    <location>
        <begin position="643"/>
        <end position="678"/>
    </location>
</feature>